<dbReference type="Proteomes" id="UP000683925">
    <property type="component" value="Unassembled WGS sequence"/>
</dbReference>
<comment type="caution">
    <text evidence="1">The sequence shown here is derived from an EMBL/GenBank/DDBJ whole genome shotgun (WGS) entry which is preliminary data.</text>
</comment>
<evidence type="ECO:0000313" key="1">
    <source>
        <dbReference type="EMBL" id="CAD8161305.1"/>
    </source>
</evidence>
<reference evidence="1" key="1">
    <citation type="submission" date="2021-01" db="EMBL/GenBank/DDBJ databases">
        <authorList>
            <consortium name="Genoscope - CEA"/>
            <person name="William W."/>
        </authorList>
    </citation>
    <scope>NUCLEOTIDE SEQUENCE</scope>
</reference>
<protein>
    <submittedName>
        <fullName evidence="1">Uncharacterized protein</fullName>
    </submittedName>
</protein>
<organism evidence="1 2">
    <name type="scientific">Paramecium octaurelia</name>
    <dbReference type="NCBI Taxonomy" id="43137"/>
    <lineage>
        <taxon>Eukaryota</taxon>
        <taxon>Sar</taxon>
        <taxon>Alveolata</taxon>
        <taxon>Ciliophora</taxon>
        <taxon>Intramacronucleata</taxon>
        <taxon>Oligohymenophorea</taxon>
        <taxon>Peniculida</taxon>
        <taxon>Parameciidae</taxon>
        <taxon>Paramecium</taxon>
    </lineage>
</organism>
<name>A0A8S1U885_PAROT</name>
<proteinExistence type="predicted"/>
<dbReference type="EMBL" id="CAJJDP010000039">
    <property type="protein sequence ID" value="CAD8161305.1"/>
    <property type="molecule type" value="Genomic_DNA"/>
</dbReference>
<sequence>MKKNAPNISKVASDLILAYQQLTSQQKEITISPRYEKTALYFPQSRTHIIMYIMQLLKSKLKKKIKLIVPEKPLQKRKRIVYQRFLNQEKQQIKNEIHEHTRKIFVIAIVNHQLKYNLLCPEQETKKIGGHNLILIRFLKAIVWKNQMSVYNLSSPLFLLHNPIHLLVYSKSNVFI</sequence>
<keyword evidence="2" id="KW-1185">Reference proteome</keyword>
<dbReference type="AlphaFoldDB" id="A0A8S1U885"/>
<accession>A0A8S1U885</accession>
<gene>
    <name evidence="1" type="ORF">POCTA_138.1.T0390320</name>
</gene>
<evidence type="ECO:0000313" key="2">
    <source>
        <dbReference type="Proteomes" id="UP000683925"/>
    </source>
</evidence>